<keyword evidence="6" id="KW-0413">Isomerase</keyword>
<evidence type="ECO:0000256" key="4">
    <source>
        <dbReference type="ARBA" id="ARBA00012398"/>
    </source>
</evidence>
<dbReference type="InterPro" id="IPR058549">
    <property type="entry name" value="MeMalonylCoA_mutase_a/b_site"/>
</dbReference>
<dbReference type="EMBL" id="VDGT01000007">
    <property type="protein sequence ID" value="TNM30779.1"/>
    <property type="molecule type" value="Genomic_DNA"/>
</dbReference>
<evidence type="ECO:0000256" key="3">
    <source>
        <dbReference type="ARBA" id="ARBA00011870"/>
    </source>
</evidence>
<dbReference type="Proteomes" id="UP000311713">
    <property type="component" value="Unassembled WGS sequence"/>
</dbReference>
<comment type="caution">
    <text evidence="10">The sequence shown here is derived from an EMBL/GenBank/DDBJ whole genome shotgun (WGS) entry which is preliminary data.</text>
</comment>
<feature type="region of interest" description="Disordered" evidence="8">
    <location>
        <begin position="450"/>
        <end position="477"/>
    </location>
</feature>
<proteinExistence type="inferred from homology"/>
<comment type="cofactor">
    <cofactor evidence="1">
        <name>adenosylcob(III)alamin</name>
        <dbReference type="ChEBI" id="CHEBI:18408"/>
    </cofactor>
</comment>
<comment type="subunit">
    <text evidence="3">Heterodimer of an alpha and a beta chain.</text>
</comment>
<dbReference type="InterPro" id="IPR016176">
    <property type="entry name" value="Cbl-dep_enz_cat"/>
</dbReference>
<dbReference type="PANTHER" id="PTHR48101">
    <property type="entry name" value="METHYLMALONYL-COA MUTASE, MITOCHONDRIAL-RELATED"/>
    <property type="match status" value="1"/>
</dbReference>
<evidence type="ECO:0000256" key="1">
    <source>
        <dbReference type="ARBA" id="ARBA00001922"/>
    </source>
</evidence>
<dbReference type="InterPro" id="IPR006099">
    <property type="entry name" value="MeMalonylCoA_mutase_a/b_cat"/>
</dbReference>
<evidence type="ECO:0000256" key="7">
    <source>
        <dbReference type="ARBA" id="ARBA00023285"/>
    </source>
</evidence>
<accession>A0A5C4V6X4</accession>
<dbReference type="AlphaFoldDB" id="A0A5C4V6X4"/>
<feature type="domain" description="Methylmalonyl-CoA mutase alpha/beta chain catalytic" evidence="9">
    <location>
        <begin position="54"/>
        <end position="458"/>
    </location>
</feature>
<evidence type="ECO:0000256" key="2">
    <source>
        <dbReference type="ARBA" id="ARBA00008465"/>
    </source>
</evidence>
<dbReference type="PROSITE" id="PS00544">
    <property type="entry name" value="METMALONYL_COA_MUTASE"/>
    <property type="match status" value="1"/>
</dbReference>
<dbReference type="GO" id="GO:0031419">
    <property type="term" value="F:cobalamin binding"/>
    <property type="evidence" value="ECO:0007669"/>
    <property type="project" value="UniProtKB-KW"/>
</dbReference>
<dbReference type="PANTHER" id="PTHR48101:SF4">
    <property type="entry name" value="METHYLMALONYL-COA MUTASE, MITOCHONDRIAL"/>
    <property type="match status" value="1"/>
</dbReference>
<dbReference type="Gene3D" id="3.20.20.240">
    <property type="entry name" value="Methylmalonyl-CoA mutase"/>
    <property type="match status" value="1"/>
</dbReference>
<dbReference type="GO" id="GO:0004494">
    <property type="term" value="F:methylmalonyl-CoA mutase activity"/>
    <property type="evidence" value="ECO:0007669"/>
    <property type="project" value="UniProtKB-EC"/>
</dbReference>
<keyword evidence="11" id="KW-1185">Reference proteome</keyword>
<evidence type="ECO:0000313" key="11">
    <source>
        <dbReference type="Proteomes" id="UP000311713"/>
    </source>
</evidence>
<sequence>MTVPSEDDLTLAAGFPAGDRERWRSLAAGVLKKAGAGELSGEEAESRLSTRLEEGVRTLPLYTAENAPPGGTGFPGAAPFLRGGRPEGPLMGGWEIRQHHAQPVAAKLNEALRTDLELGVAALWVAVGDGGVPVAELPEALDGVLLDLAPVVLDAGAGYAEAARAFLALLDARGVAPEAALGVLGADPLGVRARTGARVALDDAVALAVECARGYPRMRALVVDGTPFHEAGGSAGQELGCSLAVGVAYVRALVDGGLPVEEALRQLEFRYAVDADQFLGIAKLRAARWLWGRVAEVCGATGEAGAQRQHAVTSRVMMARRDPWVNMLRTTVAGLAAGVGGADAVTVLPFDEGLGQSVGFSRRIARNTSVILVEESHLGRVVDPAGGSWYVESLTRELAEAGWAWFREIEAAGGMAAALDSGLVEERVAATWRERSRRLATRREPVTGVSEFPALDEEPLAREPGPERPGGGLPSVRRDDAFEALRARADAHLAAEGRRPRVFLATLGPVAAHTGRATFAANLFQAGGIEPVRPEGPVDAATVAGAFAESGASVACLCGADAGYAESAAEVAGALVAAGARRVYLAGRLPEPPDGVDELVFAGGDAVAVLQAALETMGVA</sequence>
<reference evidence="10 11" key="1">
    <citation type="submission" date="2019-06" db="EMBL/GenBank/DDBJ databases">
        <title>Draft genome of Streptomyces sedi sp. JCM16909.</title>
        <authorList>
            <person name="Klykleung N."/>
            <person name="Tanasupawat S."/>
            <person name="Kudo T."/>
            <person name="Yuki M."/>
            <person name="Ohkuma M."/>
        </authorList>
    </citation>
    <scope>NUCLEOTIDE SEQUENCE [LARGE SCALE GENOMIC DNA]</scope>
    <source>
        <strain evidence="10 11">JCM 16909</strain>
    </source>
</reference>
<name>A0A5C4V6X4_9ACTN</name>
<dbReference type="CDD" id="cd03677">
    <property type="entry name" value="MM_CoA_mutase_beta"/>
    <property type="match status" value="1"/>
</dbReference>
<dbReference type="Gene3D" id="3.40.50.280">
    <property type="entry name" value="Cobalamin-binding domain"/>
    <property type="match status" value="1"/>
</dbReference>
<dbReference type="OrthoDB" id="9762378at2"/>
<dbReference type="RefSeq" id="WP_139644443.1">
    <property type="nucleotide sequence ID" value="NZ_BAAAZS010000124.1"/>
</dbReference>
<evidence type="ECO:0000256" key="5">
    <source>
        <dbReference type="ARBA" id="ARBA00022628"/>
    </source>
</evidence>
<keyword evidence="5" id="KW-0846">Cobalamin</keyword>
<dbReference type="Pfam" id="PF01642">
    <property type="entry name" value="MM_CoA_mutase"/>
    <property type="match status" value="1"/>
</dbReference>
<protein>
    <recommendedName>
        <fullName evidence="4">methylmalonyl-CoA mutase</fullName>
        <ecNumber evidence="4">5.4.99.2</ecNumber>
    </recommendedName>
</protein>
<evidence type="ECO:0000256" key="8">
    <source>
        <dbReference type="SAM" id="MobiDB-lite"/>
    </source>
</evidence>
<keyword evidence="7" id="KW-0170">Cobalt</keyword>
<gene>
    <name evidence="10" type="ORF">FH715_12060</name>
</gene>
<dbReference type="EC" id="5.4.99.2" evidence="4"/>
<evidence type="ECO:0000259" key="9">
    <source>
        <dbReference type="Pfam" id="PF01642"/>
    </source>
</evidence>
<organism evidence="10 11">
    <name type="scientific">Streptomyces sedi</name>
    <dbReference type="NCBI Taxonomy" id="555059"/>
    <lineage>
        <taxon>Bacteria</taxon>
        <taxon>Bacillati</taxon>
        <taxon>Actinomycetota</taxon>
        <taxon>Actinomycetes</taxon>
        <taxon>Kitasatosporales</taxon>
        <taxon>Streptomycetaceae</taxon>
        <taxon>Streptomyces</taxon>
    </lineage>
</organism>
<comment type="similarity">
    <text evidence="2">Belongs to the methylmalonyl-CoA mutase family.</text>
</comment>
<dbReference type="SUPFAM" id="SSF51703">
    <property type="entry name" value="Cobalamin (vitamin B12)-dependent enzymes"/>
    <property type="match status" value="1"/>
</dbReference>
<evidence type="ECO:0000313" key="10">
    <source>
        <dbReference type="EMBL" id="TNM30779.1"/>
    </source>
</evidence>
<evidence type="ECO:0000256" key="6">
    <source>
        <dbReference type="ARBA" id="ARBA00023235"/>
    </source>
</evidence>